<organism evidence="2 3">
    <name type="scientific">Cryobacterium glaciale</name>
    <dbReference type="NCBI Taxonomy" id="1259145"/>
    <lineage>
        <taxon>Bacteria</taxon>
        <taxon>Bacillati</taxon>
        <taxon>Actinomycetota</taxon>
        <taxon>Actinomycetes</taxon>
        <taxon>Micrococcales</taxon>
        <taxon>Microbacteriaceae</taxon>
        <taxon>Cryobacterium</taxon>
    </lineage>
</organism>
<dbReference type="SUPFAM" id="SSF141571">
    <property type="entry name" value="Pentapeptide repeat-like"/>
    <property type="match status" value="1"/>
</dbReference>
<gene>
    <name evidence="2" type="ORF">E3O06_12140</name>
</gene>
<protein>
    <submittedName>
        <fullName evidence="2">Pentapeptide repeat-containing protein</fullName>
    </submittedName>
</protein>
<dbReference type="PANTHER" id="PTHR14136">
    <property type="entry name" value="BTB_POZ DOMAIN-CONTAINING PROTEIN KCTD9"/>
    <property type="match status" value="1"/>
</dbReference>
<dbReference type="Pfam" id="PF00805">
    <property type="entry name" value="Pentapeptide"/>
    <property type="match status" value="1"/>
</dbReference>
<reference evidence="2 3" key="1">
    <citation type="submission" date="2019-03" db="EMBL/GenBank/DDBJ databases">
        <title>Genomics of glacier-inhabiting Cryobacterium strains.</title>
        <authorList>
            <person name="Liu Q."/>
            <person name="Xin Y.-H."/>
        </authorList>
    </citation>
    <scope>NUCLEOTIDE SEQUENCE [LARGE SCALE GENOMIC DNA]</scope>
    <source>
        <strain evidence="2 3">HLT2-23</strain>
    </source>
</reference>
<evidence type="ECO:0000313" key="2">
    <source>
        <dbReference type="EMBL" id="TFB71423.1"/>
    </source>
</evidence>
<dbReference type="InterPro" id="IPR001646">
    <property type="entry name" value="5peptide_repeat"/>
</dbReference>
<dbReference type="PANTHER" id="PTHR14136:SF17">
    <property type="entry name" value="BTB_POZ DOMAIN-CONTAINING PROTEIN KCTD9"/>
    <property type="match status" value="1"/>
</dbReference>
<feature type="compositionally biased region" description="Basic residues" evidence="1">
    <location>
        <begin position="1"/>
        <end position="13"/>
    </location>
</feature>
<evidence type="ECO:0000313" key="3">
    <source>
        <dbReference type="Proteomes" id="UP000298173"/>
    </source>
</evidence>
<dbReference type="AlphaFoldDB" id="A0A4R8UW44"/>
<keyword evidence="3" id="KW-1185">Reference proteome</keyword>
<dbReference type="OrthoDB" id="2579959at2"/>
<dbReference type="Gene3D" id="2.160.20.80">
    <property type="entry name" value="E3 ubiquitin-protein ligase SopA"/>
    <property type="match status" value="1"/>
</dbReference>
<name>A0A4R8UW44_9MICO</name>
<sequence length="253" mass="27921">MGTRRGRLPRLRRLPGQDRPRDSRLRAPTHRLRVAKTSTRTRHASIDRITLPDLSDDDGALLRSGDGREAERYTDVNLDGRDLTGISFGECKFNKVSLHETRLRGASFSECLVTDLHAPVFSAPRSNWRDVRIEHARLGSVEAYEATLRSVHIDGSKLDFVNLRNATVTDVLISNCIIEELDLGSATVQRLELQNCRIGTLDVGGAKLKDVDLRSSDFSAVHGLEGLRGATIDDAQLSLLAPLLAAHLGLKVE</sequence>
<evidence type="ECO:0000256" key="1">
    <source>
        <dbReference type="SAM" id="MobiDB-lite"/>
    </source>
</evidence>
<feature type="region of interest" description="Disordered" evidence="1">
    <location>
        <begin position="1"/>
        <end position="29"/>
    </location>
</feature>
<proteinExistence type="predicted"/>
<comment type="caution">
    <text evidence="2">The sequence shown here is derived from an EMBL/GenBank/DDBJ whole genome shotgun (WGS) entry which is preliminary data.</text>
</comment>
<dbReference type="InterPro" id="IPR051082">
    <property type="entry name" value="Pentapeptide-BTB/POZ_domain"/>
</dbReference>
<accession>A0A4R8UW44</accession>
<feature type="compositionally biased region" description="Basic and acidic residues" evidence="1">
    <location>
        <begin position="15"/>
        <end position="25"/>
    </location>
</feature>
<dbReference type="EMBL" id="SOEY01000028">
    <property type="protein sequence ID" value="TFB71423.1"/>
    <property type="molecule type" value="Genomic_DNA"/>
</dbReference>
<dbReference type="Proteomes" id="UP000298173">
    <property type="component" value="Unassembled WGS sequence"/>
</dbReference>